<comment type="similarity">
    <text evidence="2 11">Belongs to the DNA mismatch repair MutS family.</text>
</comment>
<evidence type="ECO:0000313" key="13">
    <source>
        <dbReference type="EMBL" id="PRT52988.1"/>
    </source>
</evidence>
<dbReference type="FunFam" id="1.10.1420.10:FF:000003">
    <property type="entry name" value="DNA mismatch repair protein"/>
    <property type="match status" value="1"/>
</dbReference>
<dbReference type="InterPro" id="IPR007860">
    <property type="entry name" value="DNA_mmatch_repair_MutS_con_dom"/>
</dbReference>
<dbReference type="Gene3D" id="3.30.420.110">
    <property type="entry name" value="MutS, connector domain"/>
    <property type="match status" value="1"/>
</dbReference>
<gene>
    <name evidence="13" type="ORF">B9G98_00608</name>
</gene>
<keyword evidence="7 11" id="KW-0238">DNA-binding</keyword>
<sequence length="891" mass="98961">MSKDDAGLLSFAAKLAPEPNTIRVFERADDYVTVGDEAAQVAQIVYKTSSALKRSTPDGPAICTMNGSLLANFLKEALQNLGLRVIFYSSASGSRTNWQISKEASPGNLQEVEDLIGTSYDQNPVIIAVKVQNGPNQTRVIGFSFIDTSSRELGLSQFVDNDLFSNFESLAIQLGVKEALIVDDASQDTQKVTALLSRLNILASTRKSSQFSSKDVAQDLERLTGKTGLELAKELSLEAAVGSAGALIKYLSLMAHTGDYGQYKLTTHDLSQYMRLDASAIKALNIMPGPRDGSKTMSLFGLLNRCKTTSGVRTLAQWLKQPLMDHQEITARHDLVQGFIENSITRQTLRDDLFLVVPDLGKISRKFYRNIAKLEDVVRVYQLAIRLNDFIDCLSDMSDVPGIEHYYVGPLKTANEQFAKFAELVETTVDLQALERNEYAVNPAFDDRLQTIKGRKEQLINEIKREQSDIGRQLGMEPDKKLKLEEHHVYGWCLRLTRTDASCLRKHSGFTELATLKAGTYFLNRKLRELNNEYSDLSTEYRKTQSTLVKEVVEIAGTYTPILGPLGICLAHLDVIVSFAEASQFAPLPYVRPTMHPRHEGNITLKQARHPCMEAQSDMRFIPNDVELKRGSSEFLIITGPNMGGKSTYIRQIGVICLMAQIGCFVPCSEAELCIVDCVLARVGAGDSQLKGISTFMAEMLETASILKTATKESLIVIDELGRGTSTYDGFGLAWAISQHIVEKIGCFTLFATHFHELTALSDNYPQVENMHVLAETTGNEEDITLLYQVAPGISDKSFGIHVAEVVSFPEKVIRMAKRKAEELEELEGAHNLTQDDIVDGTKRLKQALQTWAQKAPDDEGAAAKLLRDMIEDHRSEFEQQPFLKQVLECL</sequence>
<dbReference type="RefSeq" id="XP_024662934.1">
    <property type="nucleotide sequence ID" value="XM_024807166.1"/>
</dbReference>
<protein>
    <recommendedName>
        <fullName evidence="10">DNA mismatch repair protein MSH2</fullName>
    </recommendedName>
    <alternativeName>
        <fullName evidence="3">DNA mismatch repair protein Msh2</fullName>
    </alternativeName>
</protein>
<dbReference type="Gene3D" id="3.40.50.300">
    <property type="entry name" value="P-loop containing nucleotide triphosphate hydrolases"/>
    <property type="match status" value="1"/>
</dbReference>
<dbReference type="SUPFAM" id="SSF52540">
    <property type="entry name" value="P-loop containing nucleoside triphosphate hydrolases"/>
    <property type="match status" value="1"/>
</dbReference>
<dbReference type="InterPro" id="IPR027417">
    <property type="entry name" value="P-loop_NTPase"/>
</dbReference>
<keyword evidence="9" id="KW-0539">Nucleus</keyword>
<accession>A0A2T0FDA0</accession>
<keyword evidence="4 11" id="KW-0547">Nucleotide-binding</keyword>
<dbReference type="Pfam" id="PF05192">
    <property type="entry name" value="MutS_III"/>
    <property type="match status" value="1"/>
</dbReference>
<dbReference type="InterPro" id="IPR000432">
    <property type="entry name" value="DNA_mismatch_repair_MutS_C"/>
</dbReference>
<comment type="caution">
    <text evidence="13">The sequence shown here is derived from an EMBL/GenBank/DDBJ whole genome shotgun (WGS) entry which is preliminary data.</text>
</comment>
<dbReference type="InterPro" id="IPR007695">
    <property type="entry name" value="DNA_mismatch_repair_MutS-lik_N"/>
</dbReference>
<evidence type="ECO:0000256" key="1">
    <source>
        <dbReference type="ARBA" id="ARBA00004123"/>
    </source>
</evidence>
<dbReference type="FunFam" id="3.30.420.110:FF:000002">
    <property type="entry name" value="DNA mismatch repair protein"/>
    <property type="match status" value="1"/>
</dbReference>
<evidence type="ECO:0000256" key="6">
    <source>
        <dbReference type="ARBA" id="ARBA00022840"/>
    </source>
</evidence>
<dbReference type="PANTHER" id="PTHR11361:SF35">
    <property type="entry name" value="DNA MISMATCH REPAIR PROTEIN MSH2"/>
    <property type="match status" value="1"/>
</dbReference>
<keyword evidence="5 11" id="KW-0227">DNA damage</keyword>
<evidence type="ECO:0000256" key="4">
    <source>
        <dbReference type="ARBA" id="ARBA00022741"/>
    </source>
</evidence>
<dbReference type="GO" id="GO:0030983">
    <property type="term" value="F:mismatched DNA binding"/>
    <property type="evidence" value="ECO:0007669"/>
    <property type="project" value="InterPro"/>
</dbReference>
<dbReference type="InterPro" id="IPR036678">
    <property type="entry name" value="MutS_con_dom_sf"/>
</dbReference>
<evidence type="ECO:0000256" key="9">
    <source>
        <dbReference type="ARBA" id="ARBA00023242"/>
    </source>
</evidence>
<dbReference type="InterPro" id="IPR032642">
    <property type="entry name" value="Msh2_ATP-bd"/>
</dbReference>
<dbReference type="Pfam" id="PF00488">
    <property type="entry name" value="MutS_V"/>
    <property type="match status" value="1"/>
</dbReference>
<keyword evidence="6" id="KW-0067">ATP-binding</keyword>
<comment type="function">
    <text evidence="11">Component of the post-replicative DNA mismatch repair system (MMR).</text>
</comment>
<dbReference type="GO" id="GO:0032301">
    <property type="term" value="C:MutSalpha complex"/>
    <property type="evidence" value="ECO:0007669"/>
    <property type="project" value="TreeGrafter"/>
</dbReference>
<evidence type="ECO:0000259" key="12">
    <source>
        <dbReference type="PROSITE" id="PS00486"/>
    </source>
</evidence>
<evidence type="ECO:0000256" key="7">
    <source>
        <dbReference type="ARBA" id="ARBA00023125"/>
    </source>
</evidence>
<dbReference type="PIRSF" id="PIRSF005813">
    <property type="entry name" value="MSH2"/>
    <property type="match status" value="1"/>
</dbReference>
<proteinExistence type="inferred from homology"/>
<dbReference type="InterPro" id="IPR011184">
    <property type="entry name" value="DNA_mismatch_repair_Msh2"/>
</dbReference>
<dbReference type="Pfam" id="PF05190">
    <property type="entry name" value="MutS_IV"/>
    <property type="match status" value="1"/>
</dbReference>
<dbReference type="OrthoDB" id="295033at2759"/>
<feature type="domain" description="DNA mismatch repair proteins mutS family" evidence="12">
    <location>
        <begin position="714"/>
        <end position="730"/>
    </location>
</feature>
<evidence type="ECO:0000256" key="10">
    <source>
        <dbReference type="ARBA" id="ARBA00073545"/>
    </source>
</evidence>
<dbReference type="Pfam" id="PF01624">
    <property type="entry name" value="MutS_I"/>
    <property type="match status" value="1"/>
</dbReference>
<dbReference type="GO" id="GO:0005524">
    <property type="term" value="F:ATP binding"/>
    <property type="evidence" value="ECO:0007669"/>
    <property type="project" value="UniProtKB-KW"/>
</dbReference>
<dbReference type="GO" id="GO:0140664">
    <property type="term" value="F:ATP-dependent DNA damage sensor activity"/>
    <property type="evidence" value="ECO:0007669"/>
    <property type="project" value="InterPro"/>
</dbReference>
<dbReference type="SUPFAM" id="SSF48334">
    <property type="entry name" value="DNA repair protein MutS, domain III"/>
    <property type="match status" value="1"/>
</dbReference>
<dbReference type="Proteomes" id="UP000238350">
    <property type="component" value="Unassembled WGS sequence"/>
</dbReference>
<dbReference type="EMBL" id="NDIQ01000001">
    <property type="protein sequence ID" value="PRT52988.1"/>
    <property type="molecule type" value="Genomic_DNA"/>
</dbReference>
<evidence type="ECO:0000256" key="5">
    <source>
        <dbReference type="ARBA" id="ARBA00022763"/>
    </source>
</evidence>
<dbReference type="InterPro" id="IPR016151">
    <property type="entry name" value="DNA_mismatch_repair_MutS_N"/>
</dbReference>
<dbReference type="PROSITE" id="PS00486">
    <property type="entry name" value="DNA_MISMATCH_REPAIR_2"/>
    <property type="match status" value="1"/>
</dbReference>
<evidence type="ECO:0000256" key="2">
    <source>
        <dbReference type="ARBA" id="ARBA00006271"/>
    </source>
</evidence>
<evidence type="ECO:0000256" key="3">
    <source>
        <dbReference type="ARBA" id="ARBA00019549"/>
    </source>
</evidence>
<dbReference type="SUPFAM" id="SSF53150">
    <property type="entry name" value="DNA repair protein MutS, domain II"/>
    <property type="match status" value="1"/>
</dbReference>
<evidence type="ECO:0000256" key="8">
    <source>
        <dbReference type="ARBA" id="ARBA00023204"/>
    </source>
</evidence>
<dbReference type="InterPro" id="IPR007861">
    <property type="entry name" value="DNA_mismatch_repair_MutS_clamp"/>
</dbReference>
<evidence type="ECO:0000313" key="14">
    <source>
        <dbReference type="Proteomes" id="UP000238350"/>
    </source>
</evidence>
<dbReference type="Pfam" id="PF05188">
    <property type="entry name" value="MutS_II"/>
    <property type="match status" value="1"/>
</dbReference>
<dbReference type="InterPro" id="IPR045076">
    <property type="entry name" value="MutS"/>
</dbReference>
<keyword evidence="8 11" id="KW-0234">DNA repair</keyword>
<dbReference type="GO" id="GO:0006298">
    <property type="term" value="P:mismatch repair"/>
    <property type="evidence" value="ECO:0007669"/>
    <property type="project" value="InterPro"/>
</dbReference>
<dbReference type="FunFam" id="3.40.50.300:FF:000523">
    <property type="entry name" value="DNA mismatch repair protein"/>
    <property type="match status" value="1"/>
</dbReference>
<dbReference type="InterPro" id="IPR007696">
    <property type="entry name" value="DNA_mismatch_repair_MutS_core"/>
</dbReference>
<organism evidence="13 14">
    <name type="scientific">Wickerhamiella sorbophila</name>
    <dbReference type="NCBI Taxonomy" id="45607"/>
    <lineage>
        <taxon>Eukaryota</taxon>
        <taxon>Fungi</taxon>
        <taxon>Dikarya</taxon>
        <taxon>Ascomycota</taxon>
        <taxon>Saccharomycotina</taxon>
        <taxon>Dipodascomycetes</taxon>
        <taxon>Dipodascales</taxon>
        <taxon>Trichomonascaceae</taxon>
        <taxon>Wickerhamiella</taxon>
    </lineage>
</organism>
<dbReference type="AlphaFoldDB" id="A0A2T0FDA0"/>
<evidence type="ECO:0000256" key="11">
    <source>
        <dbReference type="RuleBase" id="RU003756"/>
    </source>
</evidence>
<comment type="subcellular location">
    <subcellularLocation>
        <location evidence="1">Nucleus</location>
    </subcellularLocation>
</comment>
<dbReference type="GeneID" id="36514357"/>
<dbReference type="STRING" id="45607.A0A2T0FDA0"/>
<name>A0A2T0FDA0_9ASCO</name>
<keyword evidence="14" id="KW-1185">Reference proteome</keyword>
<dbReference type="Gene3D" id="1.10.1420.10">
    <property type="match status" value="2"/>
</dbReference>
<dbReference type="CDD" id="cd03285">
    <property type="entry name" value="ABC_MSH2_euk"/>
    <property type="match status" value="1"/>
</dbReference>
<dbReference type="GO" id="GO:0006312">
    <property type="term" value="P:mitotic recombination"/>
    <property type="evidence" value="ECO:0007669"/>
    <property type="project" value="TreeGrafter"/>
</dbReference>
<dbReference type="SMART" id="SM00533">
    <property type="entry name" value="MUTSd"/>
    <property type="match status" value="1"/>
</dbReference>
<dbReference type="PANTHER" id="PTHR11361">
    <property type="entry name" value="DNA MISMATCH REPAIR PROTEIN MUTS FAMILY MEMBER"/>
    <property type="match status" value="1"/>
</dbReference>
<dbReference type="InterPro" id="IPR036187">
    <property type="entry name" value="DNA_mismatch_repair_MutS_sf"/>
</dbReference>
<dbReference type="Gene3D" id="3.40.1170.10">
    <property type="entry name" value="DNA repair protein MutS, domain I"/>
    <property type="match status" value="1"/>
</dbReference>
<reference evidence="13 14" key="1">
    <citation type="submission" date="2017-04" db="EMBL/GenBank/DDBJ databases">
        <title>Genome sequencing of [Candida] sorbophila.</title>
        <authorList>
            <person name="Ahn J.O."/>
        </authorList>
    </citation>
    <scope>NUCLEOTIDE SEQUENCE [LARGE SCALE GENOMIC DNA]</scope>
    <source>
        <strain evidence="13 14">DS02</strain>
    </source>
</reference>
<dbReference type="SMART" id="SM00534">
    <property type="entry name" value="MUTSac"/>
    <property type="match status" value="1"/>
</dbReference>